<comment type="caution">
    <text evidence="1">The sequence shown here is derived from an EMBL/GenBank/DDBJ whole genome shotgun (WGS) entry which is preliminary data.</text>
</comment>
<proteinExistence type="predicted"/>
<keyword evidence="2" id="KW-1185">Reference proteome</keyword>
<evidence type="ECO:0000313" key="1">
    <source>
        <dbReference type="EMBL" id="ESL04556.1"/>
    </source>
</evidence>
<gene>
    <name evidence="1" type="ORF">GCWU0000282_000270</name>
</gene>
<sequence length="48" mass="5410">MQKNERITNILQGPGEVKPKQSCIIGCQIILTPTSFNINICKFRSFSI</sequence>
<evidence type="ECO:0000313" key="2">
    <source>
        <dbReference type="Proteomes" id="UP000018227"/>
    </source>
</evidence>
<dbReference type="AlphaFoldDB" id="V2YA68"/>
<accession>V2YA68</accession>
<dbReference type="HOGENOM" id="CLU_3150832_0_0_9"/>
<dbReference type="Proteomes" id="UP000018227">
    <property type="component" value="Unassembled WGS sequence"/>
</dbReference>
<reference evidence="1 2" key="1">
    <citation type="submission" date="2013-06" db="EMBL/GenBank/DDBJ databases">
        <authorList>
            <person name="Weinstock G."/>
            <person name="Sodergren E."/>
            <person name="Clifton S."/>
            <person name="Fulton L."/>
            <person name="Fulton B."/>
            <person name="Courtney L."/>
            <person name="Fronick C."/>
            <person name="Harrison M."/>
            <person name="Strong C."/>
            <person name="Farmer C."/>
            <person name="Delahaunty K."/>
            <person name="Markovic C."/>
            <person name="Hall O."/>
            <person name="Minx P."/>
            <person name="Tomlinson C."/>
            <person name="Mitreva M."/>
            <person name="Nelson J."/>
            <person name="Hou S."/>
            <person name="Wollam A."/>
            <person name="Pepin K.H."/>
            <person name="Johnson M."/>
            <person name="Bhonagiri V."/>
            <person name="Nash W.E."/>
            <person name="Warren W."/>
            <person name="Chinwalla A."/>
            <person name="Mardis E.R."/>
            <person name="Wilson R.K."/>
        </authorList>
    </citation>
    <scope>NUCLEOTIDE SEQUENCE [LARGE SCALE GENOMIC DNA]</scope>
    <source>
        <strain evidence="1 2">ATCC 51271</strain>
    </source>
</reference>
<name>V2YA68_9FIRM</name>
<dbReference type="STRING" id="592026.GCWU0000282_000270"/>
<protein>
    <submittedName>
        <fullName evidence="1">Uncharacterized protein</fullName>
    </submittedName>
</protein>
<dbReference type="EMBL" id="ACIL03000003">
    <property type="protein sequence ID" value="ESL04556.1"/>
    <property type="molecule type" value="Genomic_DNA"/>
</dbReference>
<organism evidence="1 2">
    <name type="scientific">Catonella morbi ATCC 51271</name>
    <dbReference type="NCBI Taxonomy" id="592026"/>
    <lineage>
        <taxon>Bacteria</taxon>
        <taxon>Bacillati</taxon>
        <taxon>Bacillota</taxon>
        <taxon>Clostridia</taxon>
        <taxon>Lachnospirales</taxon>
        <taxon>Lachnospiraceae</taxon>
        <taxon>Catonella</taxon>
    </lineage>
</organism>